<dbReference type="SUPFAM" id="SSF52980">
    <property type="entry name" value="Restriction endonuclease-like"/>
    <property type="match status" value="1"/>
</dbReference>
<accession>A0ABX2YBA0</accession>
<protein>
    <submittedName>
        <fullName evidence="2">PD-(D/E)XK nuclease superfamily protein</fullName>
    </submittedName>
</protein>
<dbReference type="Gene3D" id="3.90.320.10">
    <property type="match status" value="1"/>
</dbReference>
<comment type="caution">
    <text evidence="2">The sequence shown here is derived from an EMBL/GenBank/DDBJ whole genome shotgun (WGS) entry which is preliminary data.</text>
</comment>
<dbReference type="InterPro" id="IPR011604">
    <property type="entry name" value="PDDEXK-like_dom_sf"/>
</dbReference>
<gene>
    <name evidence="2" type="ORF">AAX28_01670</name>
</gene>
<reference evidence="2 3" key="1">
    <citation type="submission" date="2015-05" db="EMBL/GenBank/DDBJ databases">
        <authorList>
            <person name="Rovetto F."/>
            <person name="Cocolin L."/>
            <person name="Illeghems K."/>
            <person name="Van Nieuwerburgh F."/>
            <person name="Houf K."/>
        </authorList>
    </citation>
    <scope>NUCLEOTIDE SEQUENCE [LARGE SCALE GENOMIC DNA]</scope>
    <source>
        <strain evidence="2 3">117434</strain>
    </source>
</reference>
<dbReference type="Proteomes" id="UP000093159">
    <property type="component" value="Unassembled WGS sequence"/>
</dbReference>
<keyword evidence="3" id="KW-1185">Reference proteome</keyword>
<dbReference type="EMBL" id="LDIR01000003">
    <property type="protein sequence ID" value="OCL90851.1"/>
    <property type="molecule type" value="Genomic_DNA"/>
</dbReference>
<dbReference type="RefSeq" id="WP_066179521.1">
    <property type="nucleotide sequence ID" value="NZ_LDIR01000003.1"/>
</dbReference>
<proteinExistence type="predicted"/>
<organism evidence="2 3">
    <name type="scientific">Arcobacter porcinus</name>
    <dbReference type="NCBI Taxonomy" id="1935204"/>
    <lineage>
        <taxon>Bacteria</taxon>
        <taxon>Pseudomonadati</taxon>
        <taxon>Campylobacterota</taxon>
        <taxon>Epsilonproteobacteria</taxon>
        <taxon>Campylobacterales</taxon>
        <taxon>Arcobacteraceae</taxon>
        <taxon>Arcobacter</taxon>
    </lineage>
</organism>
<evidence type="ECO:0000313" key="2">
    <source>
        <dbReference type="EMBL" id="OCL90851.1"/>
    </source>
</evidence>
<dbReference type="SUPFAM" id="SSF52540">
    <property type="entry name" value="P-loop containing nucleoside triphosphate hydrolases"/>
    <property type="match status" value="1"/>
</dbReference>
<evidence type="ECO:0000313" key="3">
    <source>
        <dbReference type="Proteomes" id="UP000093159"/>
    </source>
</evidence>
<feature type="domain" description="PD-(D/E)XK endonuclease-like" evidence="1">
    <location>
        <begin position="462"/>
        <end position="763"/>
    </location>
</feature>
<dbReference type="InterPro" id="IPR027417">
    <property type="entry name" value="P-loop_NTPase"/>
</dbReference>
<dbReference type="Pfam" id="PF12705">
    <property type="entry name" value="PDDEXK_1"/>
    <property type="match status" value="1"/>
</dbReference>
<dbReference type="InterPro" id="IPR011335">
    <property type="entry name" value="Restrct_endonuc-II-like"/>
</dbReference>
<dbReference type="InterPro" id="IPR038726">
    <property type="entry name" value="PDDEXK_AddAB-type"/>
</dbReference>
<sequence>MNLKQNLIITYSNQKVRELKKSLKNPLDKVVTLSSFADEFFEKHSFKTLIKPIIATSFIYKTIKEDDIKYLDFLSLNSNTLDLIYDFILKINASKVELSKILKDEKLKAIEILNIKYKEFKYKNNLVDMNDIFQLIIDNFDKNDFTKYEKIYIDSFEIENIKLYKSNLELELINLFREISIPLEQTLNTNISAKLYKLNKQPFDINEEVESALKLARKLLEDDENLKSNDICIVTTDINEYAPIFRLYLPKYELKGFDSKGISLKLFSGKKSSNLQVKMAFDSIEKELKFYDESCKKFGLNIDLQKIKEKLANETYILEDKIGIELTEANQLIGLNKQFEHIIFIGTDINHFPPKRSDNFLFTSQIAQDYFCENSYYESSLFQYKELKKLTKNLYILYPKYKDKRELTASIIIDKNIDNFVDISNIQAKKEKIQKEDFLSSITSNEFTKYDGLDVKGLNVNHLSASQLGSYAKCPLKYLYINKLRIKTPREDEDGFDVAQMGTLMHSCFESFAKKVQGNKILGIEAFKSIMFDVLDEEYQLFINNPDNEIKEENILHLLYKYTLARGLKDDKSDGLLIKFINYYEEKKEELNYFINSEFEKEFALDNELKPYKLVDENDKNYFIKGYIDRFDNLENQINIIDYKSKKANAVLQDKIDEIENFKDFQLGLYTLYATQEYKKDVDSYLLTFKTDNDYTKFARVTTNNELIPQNRGKDTGVWYDENYKNDLKSNIFSIKEKIENGDFRFDSSDDTYCGYCEIGFMCNKSLLSKGIKNGIK</sequence>
<name>A0ABX2YBA0_9BACT</name>
<evidence type="ECO:0000259" key="1">
    <source>
        <dbReference type="Pfam" id="PF12705"/>
    </source>
</evidence>